<dbReference type="STRING" id="465515.Mlut_15160"/>
<feature type="compositionally biased region" description="Basic residues" evidence="1">
    <location>
        <begin position="181"/>
        <end position="192"/>
    </location>
</feature>
<dbReference type="EMBL" id="CP001628">
    <property type="protein sequence ID" value="ACS31008.1"/>
    <property type="molecule type" value="Genomic_DNA"/>
</dbReference>
<reference evidence="5" key="2">
    <citation type="journal article" date="2010" name="J. Bacteriol.">
        <title>Genome sequence of the Fleming strain of Micrococcus luteus, a simple free-living actinobacterium.</title>
        <authorList>
            <person name="Young M."/>
            <person name="Artsatbanov V."/>
            <person name="Beller H.R."/>
            <person name="Chandra G."/>
            <person name="Chater K.F."/>
            <person name="Dover L.G."/>
            <person name="Goh E.B."/>
            <person name="Kahan T."/>
            <person name="Kaprelyants A.S."/>
            <person name="Kyrpides N."/>
            <person name="Lapidus A."/>
            <person name="Lowry S.R."/>
            <person name="Lykidis A."/>
            <person name="Mahillon J."/>
            <person name="Markowitz V."/>
            <person name="Mavromatis K."/>
            <person name="Mukamolova G.V."/>
            <person name="Oren A."/>
            <person name="Rokem J.S."/>
            <person name="Smith M.C."/>
            <person name="Young D.I."/>
            <person name="Greenblatt C.L."/>
        </authorList>
    </citation>
    <scope>NUCLEOTIDE SEQUENCE [LARGE SCALE GENOMIC DNA]</scope>
    <source>
        <strain evidence="5">ATCC 4698 / DSM 20030 / JCM 1464 / NBRC 3333 / NCIMB 9278 / NCTC 2665 / VKM Ac-2230</strain>
    </source>
</reference>
<name>C5CB85_MICLC</name>
<protein>
    <submittedName>
        <fullName evidence="4">NYN domain</fullName>
    </submittedName>
</protein>
<dbReference type="RefSeq" id="WP_010080575.1">
    <property type="nucleotide sequence ID" value="NC_012803.1"/>
</dbReference>
<dbReference type="InterPro" id="IPR025605">
    <property type="entry name" value="OST-HTH/LOTUS_dom"/>
</dbReference>
<dbReference type="HOGENOM" id="CLU_745590_0_0_11"/>
<evidence type="ECO:0000259" key="2">
    <source>
        <dbReference type="PROSITE" id="PS51644"/>
    </source>
</evidence>
<evidence type="ECO:0000256" key="1">
    <source>
        <dbReference type="SAM" id="MobiDB-lite"/>
    </source>
</evidence>
<dbReference type="CDD" id="cd11297">
    <property type="entry name" value="PIN_LabA-like_N_1"/>
    <property type="match status" value="1"/>
</dbReference>
<feature type="compositionally biased region" description="Acidic residues" evidence="1">
    <location>
        <begin position="153"/>
        <end position="162"/>
    </location>
</feature>
<dbReference type="PROSITE" id="PS51644">
    <property type="entry name" value="HTH_OST"/>
    <property type="match status" value="1"/>
</dbReference>
<keyword evidence="5" id="KW-1185">Reference proteome</keyword>
<dbReference type="PANTHER" id="PTHR35811">
    <property type="entry name" value="SLR1870 PROTEIN"/>
    <property type="match status" value="1"/>
</dbReference>
<reference evidence="4 6" key="3">
    <citation type="submission" date="2018-06" db="EMBL/GenBank/DDBJ databases">
        <authorList>
            <consortium name="Pathogen Informatics"/>
            <person name="Doyle S."/>
        </authorList>
    </citation>
    <scope>NUCLEOTIDE SEQUENCE [LARGE SCALE GENOMIC DNA]</scope>
    <source>
        <strain evidence="4 6">NCTC2665</strain>
    </source>
</reference>
<dbReference type="InterPro" id="IPR041966">
    <property type="entry name" value="LOTUS-like"/>
</dbReference>
<organism evidence="3 5">
    <name type="scientific">Micrococcus luteus (strain ATCC 4698 / DSM 20030 / JCM 1464 / CCM 169 / CCUG 5858 / IAM 1056 / NBRC 3333 / NCIMB 9278 / NCTC 2665 / VKM Ac-2230)</name>
    <name type="common">Micrococcus lysodeikticus</name>
    <dbReference type="NCBI Taxonomy" id="465515"/>
    <lineage>
        <taxon>Bacteria</taxon>
        <taxon>Bacillati</taxon>
        <taxon>Actinomycetota</taxon>
        <taxon>Actinomycetes</taxon>
        <taxon>Micrococcales</taxon>
        <taxon>Micrococcaceae</taxon>
        <taxon>Micrococcus</taxon>
    </lineage>
</organism>
<evidence type="ECO:0000313" key="4">
    <source>
        <dbReference type="EMBL" id="SQG47431.1"/>
    </source>
</evidence>
<dbReference type="EnsemblBacteria" id="ACS31008">
    <property type="protein sequence ID" value="ACS31008"/>
    <property type="gene ID" value="Mlut_15160"/>
</dbReference>
<sequence>MPEPTPASLRIAVLMDSDNVSPKFAPLILEELATYGTPTIKRAYGDWTTTNLNGWKKALNHHAIQPVQQFAYTVGKNSSDSALIIDAMDLLWMGNVDAFALVSSDSDFTRLATRLREGGKRVIGLGARKTPASLRNAVDQFIYLELLGTATDQDVDDDETGEDAPAKEENAKASEGSGRSGSRRGGRGRGRGPKTTDTPEATDADAEAPAAEEAPAADEAPAGDAAAGKDGKGPQAKSGAGRRGRRASSSDVTEDPTPPEVPVEAEPEQDEAEPEQDEAEPEHDEADAAPRIDLQAALTKAVNATSTDDGWATLSLIGQHLSRTHVDFDPRDFGHSKLSTLVEDQPYLRTRTEGRTMEVSLVRRRSRRAEG</sequence>
<dbReference type="Proteomes" id="UP000000738">
    <property type="component" value="Chromosome"/>
</dbReference>
<accession>C5CB85</accession>
<dbReference type="KEGG" id="mlu:Mlut_15160"/>
<dbReference type="eggNOG" id="COG1432">
    <property type="taxonomic scope" value="Bacteria"/>
</dbReference>
<reference evidence="3" key="1">
    <citation type="submission" date="2009-05" db="EMBL/GenBank/DDBJ databases">
        <title>Complete sequence of Micrococcus luteus NCTC 2665.</title>
        <authorList>
            <consortium name="US DOE Joint Genome Institute"/>
            <person name="Lucas S."/>
            <person name="Copeland A."/>
            <person name="Lapidus A."/>
            <person name="Glavina del Rio T."/>
            <person name="Dalin E."/>
            <person name="Tice H."/>
            <person name="Bruce D."/>
            <person name="Goodwin L."/>
            <person name="Pitluck S."/>
            <person name="Lowry S."/>
            <person name="Larimer F."/>
            <person name="Land M."/>
            <person name="Hauser L."/>
            <person name="Kyrpides N."/>
            <person name="Lykidis A."/>
            <person name="Young M."/>
            <person name="Greenblatt C."/>
        </authorList>
    </citation>
    <scope>NUCLEOTIDE SEQUENCE</scope>
    <source>
        <strain evidence="3">NCTC 2665</strain>
    </source>
</reference>
<dbReference type="AlphaFoldDB" id="C5CB85"/>
<dbReference type="PANTHER" id="PTHR35811:SF1">
    <property type="entry name" value="HTH OST-TYPE DOMAIN-CONTAINING PROTEIN"/>
    <property type="match status" value="1"/>
</dbReference>
<proteinExistence type="predicted"/>
<dbReference type="GeneID" id="93343387"/>
<evidence type="ECO:0000313" key="3">
    <source>
        <dbReference type="EMBL" id="ACS31008.1"/>
    </source>
</evidence>
<dbReference type="Proteomes" id="UP000248985">
    <property type="component" value="Chromosome 1"/>
</dbReference>
<feature type="domain" description="HTH OST-type" evidence="2">
    <location>
        <begin position="290"/>
        <end position="366"/>
    </location>
</feature>
<dbReference type="CDD" id="cd10146">
    <property type="entry name" value="LabA_like_C"/>
    <property type="match status" value="1"/>
</dbReference>
<dbReference type="Gene3D" id="3.40.50.1010">
    <property type="entry name" value="5'-nuclease"/>
    <property type="match status" value="1"/>
</dbReference>
<dbReference type="InterPro" id="IPR021139">
    <property type="entry name" value="NYN"/>
</dbReference>
<dbReference type="Pfam" id="PF01936">
    <property type="entry name" value="NYN"/>
    <property type="match status" value="1"/>
</dbReference>
<evidence type="ECO:0000313" key="5">
    <source>
        <dbReference type="Proteomes" id="UP000000738"/>
    </source>
</evidence>
<feature type="region of interest" description="Disordered" evidence="1">
    <location>
        <begin position="153"/>
        <end position="294"/>
    </location>
</feature>
<dbReference type="GO" id="GO:0004540">
    <property type="term" value="F:RNA nuclease activity"/>
    <property type="evidence" value="ECO:0007669"/>
    <property type="project" value="InterPro"/>
</dbReference>
<evidence type="ECO:0000313" key="6">
    <source>
        <dbReference type="Proteomes" id="UP000248985"/>
    </source>
</evidence>
<dbReference type="Gene3D" id="3.30.420.610">
    <property type="entry name" value="LOTUS domain-like"/>
    <property type="match status" value="1"/>
</dbReference>
<dbReference type="PATRIC" id="fig|465515.4.peg.1452"/>
<dbReference type="Pfam" id="PF12872">
    <property type="entry name" value="OST-HTH"/>
    <property type="match status" value="1"/>
</dbReference>
<gene>
    <name evidence="3" type="ordered locus">Mlut_15160</name>
    <name evidence="4" type="ORF">NCTC2665_00191</name>
</gene>
<dbReference type="EMBL" id="LS483396">
    <property type="protein sequence ID" value="SQG47431.1"/>
    <property type="molecule type" value="Genomic_DNA"/>
</dbReference>
<feature type="compositionally biased region" description="Acidic residues" evidence="1">
    <location>
        <begin position="263"/>
        <end position="287"/>
    </location>
</feature>
<feature type="compositionally biased region" description="Low complexity" evidence="1">
    <location>
        <begin position="207"/>
        <end position="226"/>
    </location>
</feature>